<keyword evidence="4 10" id="KW-0808">Transferase</keyword>
<dbReference type="SUPFAM" id="SSF53335">
    <property type="entry name" value="S-adenosyl-L-methionine-dependent methyltransferases"/>
    <property type="match status" value="1"/>
</dbReference>
<dbReference type="AlphaFoldDB" id="I4Z635"/>
<evidence type="ECO:0000256" key="6">
    <source>
        <dbReference type="ARBA" id="ARBA00022747"/>
    </source>
</evidence>
<protein>
    <recommendedName>
        <fullName evidence="2">site-specific DNA-methyltransferase (adenine-specific)</fullName>
        <ecNumber evidence="2">2.1.1.72</ecNumber>
    </recommendedName>
</protein>
<name>I4Z635_9BURK</name>
<dbReference type="InterPro" id="IPR029063">
    <property type="entry name" value="SAM-dependent_MTases_sf"/>
</dbReference>
<organism evidence="10 11">
    <name type="scientific">Leptothrix ochracea L12</name>
    <dbReference type="NCBI Taxonomy" id="735332"/>
    <lineage>
        <taxon>Bacteria</taxon>
        <taxon>Pseudomonadati</taxon>
        <taxon>Pseudomonadota</taxon>
        <taxon>Betaproteobacteria</taxon>
        <taxon>Burkholderiales</taxon>
        <taxon>Sphaerotilaceae</taxon>
        <taxon>Leptothrix</taxon>
    </lineage>
</organism>
<evidence type="ECO:0000259" key="8">
    <source>
        <dbReference type="Pfam" id="PF02384"/>
    </source>
</evidence>
<dbReference type="InterPro" id="IPR002052">
    <property type="entry name" value="DNA_methylase_N6_adenine_CS"/>
</dbReference>
<dbReference type="Pfam" id="PF12161">
    <property type="entry name" value="HsdM_N"/>
    <property type="match status" value="1"/>
</dbReference>
<dbReference type="EMBL" id="JH660671">
    <property type="protein sequence ID" value="EIM31677.1"/>
    <property type="molecule type" value="Genomic_DNA"/>
</dbReference>
<dbReference type="GO" id="GO:0009007">
    <property type="term" value="F:site-specific DNA-methyltransferase (adenine-specific) activity"/>
    <property type="evidence" value="ECO:0007669"/>
    <property type="project" value="UniProtKB-EC"/>
</dbReference>
<evidence type="ECO:0000313" key="11">
    <source>
        <dbReference type="Proteomes" id="UP000053899"/>
    </source>
</evidence>
<dbReference type="InterPro" id="IPR003356">
    <property type="entry name" value="DNA_methylase_A-5"/>
</dbReference>
<accession>I4Z635</accession>
<evidence type="ECO:0000313" key="10">
    <source>
        <dbReference type="EMBL" id="EIM31677.1"/>
    </source>
</evidence>
<keyword evidence="11" id="KW-1185">Reference proteome</keyword>
<dbReference type="PANTHER" id="PTHR42933">
    <property type="entry name" value="SLR6095 PROTEIN"/>
    <property type="match status" value="1"/>
</dbReference>
<keyword evidence="5" id="KW-0949">S-adenosyl-L-methionine</keyword>
<dbReference type="PROSITE" id="PS00092">
    <property type="entry name" value="N6_MTASE"/>
    <property type="match status" value="1"/>
</dbReference>
<dbReference type="InterPro" id="IPR038333">
    <property type="entry name" value="T1MK-like_N_sf"/>
</dbReference>
<evidence type="ECO:0000256" key="1">
    <source>
        <dbReference type="ARBA" id="ARBA00006594"/>
    </source>
</evidence>
<gene>
    <name evidence="10" type="ORF">LepocDRAFT_00004110</name>
</gene>
<dbReference type="PANTHER" id="PTHR42933:SF4">
    <property type="entry name" value="TYPE I RESTRICTION ENZYME ECOKI METHYLASE SUBUNIT"/>
    <property type="match status" value="1"/>
</dbReference>
<dbReference type="InterPro" id="IPR022749">
    <property type="entry name" value="D12N6_MeTrfase_N"/>
</dbReference>
<dbReference type="PRINTS" id="PR00507">
    <property type="entry name" value="N12N6MTFRASE"/>
</dbReference>
<sequence>MHESKPMNTSSLVQRVWNFCHTLRDDGVGYGDYLEQLTYLLFLKLAHEYAQKPYNRDTHIPKGYDWASLTPKVGEPLEAHYLATLHKLGQEPGMLGAIFFKAQNKIQDPAKLSRLVQLIDAESWISLGADTKGDLYEGLLQKNAEDTKSGAGQYFTPRTLIDAIVNCVRPEPMKTIADPACGTGGFFLGAYNWLTRPGTGRSRPEKEFLRDKTFHGNEIVPNTRRMCLMNLFLHNIGELNGAPLVERSDALIAESKIKVDYVLANPPFGKKSSMTFTNEEGEEDKDALTYERQDFWETTSNKQLNFLQHIVSMLKVDGKAAVVLPDNVLFEGGAGEKIRRKLLDTCDVHTILRLPTGIFYAQGVKANVVFFDNAPKDGQVHTKGIWFYDLRTNKHFTLKTRTLKLDDLQDFITCYHPENRHLRRATERFKFYSYDELITRDKASLDIFWLKDESLDNLDTLPPPDVLQQEIIEHLEAALGAFRDVAASLNRSSTSATRG</sequence>
<dbReference type="GO" id="GO:0003677">
    <property type="term" value="F:DNA binding"/>
    <property type="evidence" value="ECO:0007669"/>
    <property type="project" value="InterPro"/>
</dbReference>
<evidence type="ECO:0000256" key="5">
    <source>
        <dbReference type="ARBA" id="ARBA00022691"/>
    </source>
</evidence>
<dbReference type="GO" id="GO:0009307">
    <property type="term" value="P:DNA restriction-modification system"/>
    <property type="evidence" value="ECO:0007669"/>
    <property type="project" value="UniProtKB-KW"/>
</dbReference>
<evidence type="ECO:0000259" key="9">
    <source>
        <dbReference type="Pfam" id="PF12161"/>
    </source>
</evidence>
<evidence type="ECO:0000256" key="4">
    <source>
        <dbReference type="ARBA" id="ARBA00022679"/>
    </source>
</evidence>
<dbReference type="Proteomes" id="UP000053899">
    <property type="component" value="Unassembled WGS sequence"/>
</dbReference>
<dbReference type="Gene3D" id="3.40.50.150">
    <property type="entry name" value="Vaccinia Virus protein VP39"/>
    <property type="match status" value="1"/>
</dbReference>
<proteinExistence type="inferred from homology"/>
<dbReference type="GO" id="GO:0032259">
    <property type="term" value="P:methylation"/>
    <property type="evidence" value="ECO:0007669"/>
    <property type="project" value="UniProtKB-KW"/>
</dbReference>
<comment type="catalytic activity">
    <reaction evidence="7">
        <text>a 2'-deoxyadenosine in DNA + S-adenosyl-L-methionine = an N(6)-methyl-2'-deoxyadenosine in DNA + S-adenosyl-L-homocysteine + H(+)</text>
        <dbReference type="Rhea" id="RHEA:15197"/>
        <dbReference type="Rhea" id="RHEA-COMP:12418"/>
        <dbReference type="Rhea" id="RHEA-COMP:12419"/>
        <dbReference type="ChEBI" id="CHEBI:15378"/>
        <dbReference type="ChEBI" id="CHEBI:57856"/>
        <dbReference type="ChEBI" id="CHEBI:59789"/>
        <dbReference type="ChEBI" id="CHEBI:90615"/>
        <dbReference type="ChEBI" id="CHEBI:90616"/>
        <dbReference type="EC" id="2.1.1.72"/>
    </reaction>
</comment>
<keyword evidence="6" id="KW-0680">Restriction system</keyword>
<feature type="domain" description="N6 adenine-specific DNA methyltransferase N-terminal" evidence="9">
    <location>
        <begin position="12"/>
        <end position="119"/>
    </location>
</feature>
<reference evidence="10 11" key="1">
    <citation type="submission" date="2012-04" db="EMBL/GenBank/DDBJ databases">
        <title>Improved High-Quality Draft sequence of Leptothrix ochracea L12.</title>
        <authorList>
            <consortium name="US DOE Joint Genome Institute"/>
            <person name="Lucas S."/>
            <person name="Han J."/>
            <person name="Lapidus A."/>
            <person name="Cheng J.-F."/>
            <person name="Goodwin L."/>
            <person name="Pitluck S."/>
            <person name="Peters L."/>
            <person name="Zeytun A."/>
            <person name="Detter J.C."/>
            <person name="Han C."/>
            <person name="Tapia R."/>
            <person name="Land M."/>
            <person name="Hauser L."/>
            <person name="Kyrpides N."/>
            <person name="Ivanova N."/>
            <person name="Pagani I."/>
            <person name="Stepanauskas R."/>
            <person name="Masland D."/>
            <person name="Poulton N."/>
            <person name="Emerson D."/>
            <person name="Fleming E."/>
            <person name="Woyke T."/>
        </authorList>
    </citation>
    <scope>NUCLEOTIDE SEQUENCE [LARGE SCALE GENOMIC DNA]</scope>
    <source>
        <strain evidence="10 11">L12</strain>
    </source>
</reference>
<dbReference type="Pfam" id="PF02384">
    <property type="entry name" value="N6_Mtase"/>
    <property type="match status" value="1"/>
</dbReference>
<dbReference type="EC" id="2.1.1.72" evidence="2"/>
<comment type="similarity">
    <text evidence="1">Belongs to the N(4)/N(6)-methyltransferase family.</text>
</comment>
<evidence type="ECO:0000256" key="2">
    <source>
        <dbReference type="ARBA" id="ARBA00011900"/>
    </source>
</evidence>
<dbReference type="GO" id="GO:0008170">
    <property type="term" value="F:N-methyltransferase activity"/>
    <property type="evidence" value="ECO:0007669"/>
    <property type="project" value="InterPro"/>
</dbReference>
<dbReference type="HOGENOM" id="CLU_018284_2_0_4"/>
<dbReference type="InterPro" id="IPR051537">
    <property type="entry name" value="DNA_Adenine_Mtase"/>
</dbReference>
<keyword evidence="3 10" id="KW-0489">Methyltransferase</keyword>
<dbReference type="Gene3D" id="1.20.1260.30">
    <property type="match status" value="1"/>
</dbReference>
<evidence type="ECO:0000256" key="7">
    <source>
        <dbReference type="ARBA" id="ARBA00047942"/>
    </source>
</evidence>
<evidence type="ECO:0000256" key="3">
    <source>
        <dbReference type="ARBA" id="ARBA00022603"/>
    </source>
</evidence>
<feature type="domain" description="DNA methylase adenine-specific" evidence="8">
    <location>
        <begin position="130"/>
        <end position="423"/>
    </location>
</feature>